<dbReference type="Proteomes" id="UP000276133">
    <property type="component" value="Unassembled WGS sequence"/>
</dbReference>
<keyword evidence="1" id="KW-0732">Signal</keyword>
<reference evidence="2 3" key="1">
    <citation type="journal article" date="2018" name="Sci. Rep.">
        <title>Genomic signatures of local adaptation to the degree of environmental predictability in rotifers.</title>
        <authorList>
            <person name="Franch-Gras L."/>
            <person name="Hahn C."/>
            <person name="Garcia-Roger E.M."/>
            <person name="Carmona M.J."/>
            <person name="Serra M."/>
            <person name="Gomez A."/>
        </authorList>
    </citation>
    <scope>NUCLEOTIDE SEQUENCE [LARGE SCALE GENOMIC DNA]</scope>
    <source>
        <strain evidence="2">HYR1</strain>
    </source>
</reference>
<dbReference type="EMBL" id="REGN01011048">
    <property type="protein sequence ID" value="RMZ97975.1"/>
    <property type="molecule type" value="Genomic_DNA"/>
</dbReference>
<accession>A0A3M7PFS8</accession>
<evidence type="ECO:0000313" key="2">
    <source>
        <dbReference type="EMBL" id="RMZ97975.1"/>
    </source>
</evidence>
<dbReference type="AlphaFoldDB" id="A0A3M7PFS8"/>
<feature type="chain" id="PRO_5018185700" evidence="1">
    <location>
        <begin position="24"/>
        <end position="93"/>
    </location>
</feature>
<evidence type="ECO:0000256" key="1">
    <source>
        <dbReference type="SAM" id="SignalP"/>
    </source>
</evidence>
<evidence type="ECO:0000313" key="3">
    <source>
        <dbReference type="Proteomes" id="UP000276133"/>
    </source>
</evidence>
<sequence>LTNLDFSYFLLIILINIFPKQEAIITQSRKSKNNRANFAICNSREHTYGGEKNTLCSTIEQWDQNSCNSKTRQNFLGLFLNVIIVRLFKSHII</sequence>
<protein>
    <submittedName>
        <fullName evidence="2">Uncharacterized protein</fullName>
    </submittedName>
</protein>
<comment type="caution">
    <text evidence="2">The sequence shown here is derived from an EMBL/GenBank/DDBJ whole genome shotgun (WGS) entry which is preliminary data.</text>
</comment>
<organism evidence="2 3">
    <name type="scientific">Brachionus plicatilis</name>
    <name type="common">Marine rotifer</name>
    <name type="synonym">Brachionus muelleri</name>
    <dbReference type="NCBI Taxonomy" id="10195"/>
    <lineage>
        <taxon>Eukaryota</taxon>
        <taxon>Metazoa</taxon>
        <taxon>Spiralia</taxon>
        <taxon>Gnathifera</taxon>
        <taxon>Rotifera</taxon>
        <taxon>Eurotatoria</taxon>
        <taxon>Monogononta</taxon>
        <taxon>Pseudotrocha</taxon>
        <taxon>Ploima</taxon>
        <taxon>Brachionidae</taxon>
        <taxon>Brachionus</taxon>
    </lineage>
</organism>
<feature type="non-terminal residue" evidence="2">
    <location>
        <position position="1"/>
    </location>
</feature>
<keyword evidence="3" id="KW-1185">Reference proteome</keyword>
<gene>
    <name evidence="2" type="ORF">BpHYR1_016044</name>
</gene>
<proteinExistence type="predicted"/>
<name>A0A3M7PFS8_BRAPC</name>
<feature type="signal peptide" evidence="1">
    <location>
        <begin position="1"/>
        <end position="23"/>
    </location>
</feature>